<name>A0A8T2MTY8_9TELE</name>
<accession>A0A8T2MTY8</accession>
<dbReference type="AlphaFoldDB" id="A0A8T2MTY8"/>
<evidence type="ECO:0000313" key="1">
    <source>
        <dbReference type="EMBL" id="KAG9331534.1"/>
    </source>
</evidence>
<gene>
    <name evidence="1" type="ORF">JZ751_018937</name>
</gene>
<protein>
    <submittedName>
        <fullName evidence="1">Uncharacterized protein</fullName>
    </submittedName>
</protein>
<comment type="caution">
    <text evidence="1">The sequence shown here is derived from an EMBL/GenBank/DDBJ whole genome shotgun (WGS) entry which is preliminary data.</text>
</comment>
<evidence type="ECO:0000313" key="2">
    <source>
        <dbReference type="Proteomes" id="UP000824540"/>
    </source>
</evidence>
<sequence>MLLPEPPAHTLVHPHTEVETNDEETLSVHSGMAVGTTVKLIALCDYDNMKVCSAAWRINSAGKYHFIMFPGARGHNFLFIRRCFQRKI</sequence>
<organism evidence="1 2">
    <name type="scientific">Albula glossodonta</name>
    <name type="common">roundjaw bonefish</name>
    <dbReference type="NCBI Taxonomy" id="121402"/>
    <lineage>
        <taxon>Eukaryota</taxon>
        <taxon>Metazoa</taxon>
        <taxon>Chordata</taxon>
        <taxon>Craniata</taxon>
        <taxon>Vertebrata</taxon>
        <taxon>Euteleostomi</taxon>
        <taxon>Actinopterygii</taxon>
        <taxon>Neopterygii</taxon>
        <taxon>Teleostei</taxon>
        <taxon>Albuliformes</taxon>
        <taxon>Albulidae</taxon>
        <taxon>Albula</taxon>
    </lineage>
</organism>
<dbReference type="EMBL" id="JAFBMS010000326">
    <property type="protein sequence ID" value="KAG9331534.1"/>
    <property type="molecule type" value="Genomic_DNA"/>
</dbReference>
<reference evidence="1" key="1">
    <citation type="thesis" date="2021" institute="BYU ScholarsArchive" country="Provo, UT, USA">
        <title>Applications of and Algorithms for Genome Assembly and Genomic Analyses with an Emphasis on Marine Teleosts.</title>
        <authorList>
            <person name="Pickett B.D."/>
        </authorList>
    </citation>
    <scope>NUCLEOTIDE SEQUENCE</scope>
    <source>
        <strain evidence="1">HI-2016</strain>
    </source>
</reference>
<dbReference type="Proteomes" id="UP000824540">
    <property type="component" value="Unassembled WGS sequence"/>
</dbReference>
<proteinExistence type="predicted"/>
<keyword evidence="2" id="KW-1185">Reference proteome</keyword>